<feature type="chain" id="PRO_5045883803" evidence="1">
    <location>
        <begin position="22"/>
        <end position="160"/>
    </location>
</feature>
<comment type="caution">
    <text evidence="2">The sequence shown here is derived from an EMBL/GenBank/DDBJ whole genome shotgun (WGS) entry which is preliminary data.</text>
</comment>
<feature type="signal peptide" evidence="1">
    <location>
        <begin position="1"/>
        <end position="21"/>
    </location>
</feature>
<keyword evidence="1" id="KW-0732">Signal</keyword>
<name>A0ABU6J7A2_9BURK</name>
<dbReference type="RefSeq" id="WP_326506196.1">
    <property type="nucleotide sequence ID" value="NZ_JAWIIV010000006.1"/>
</dbReference>
<evidence type="ECO:0000313" key="3">
    <source>
        <dbReference type="Proteomes" id="UP001352263"/>
    </source>
</evidence>
<dbReference type="Proteomes" id="UP001352263">
    <property type="component" value="Unassembled WGS sequence"/>
</dbReference>
<gene>
    <name evidence="2" type="ORF">RY831_10010</name>
</gene>
<keyword evidence="3" id="KW-1185">Reference proteome</keyword>
<proteinExistence type="predicted"/>
<organism evidence="2 3">
    <name type="scientific">Noviherbaspirillum album</name>
    <dbReference type="NCBI Taxonomy" id="3080276"/>
    <lineage>
        <taxon>Bacteria</taxon>
        <taxon>Pseudomonadati</taxon>
        <taxon>Pseudomonadota</taxon>
        <taxon>Betaproteobacteria</taxon>
        <taxon>Burkholderiales</taxon>
        <taxon>Oxalobacteraceae</taxon>
        <taxon>Noviherbaspirillum</taxon>
    </lineage>
</organism>
<protein>
    <submittedName>
        <fullName evidence="2">Uncharacterized protein</fullName>
    </submittedName>
</protein>
<dbReference type="EMBL" id="JAWIIV010000006">
    <property type="protein sequence ID" value="MEC4719486.1"/>
    <property type="molecule type" value="Genomic_DNA"/>
</dbReference>
<sequence>MMRRIAGALLAGAMGAAAMTAAPVLSASAPAAPQAEASGKALFMKPVALRGMLGDAKIQVTLRTKEPAEDGIEGEYFVFGGSQRVLLAGEVEGQEVFMEESENGTDVSGQWDGRLAGETLSGEWQSADGKIKKPFTLRIVRAEEKATGQNARPSGQGKQQ</sequence>
<reference evidence="2 3" key="1">
    <citation type="submission" date="2023-10" db="EMBL/GenBank/DDBJ databases">
        <title>Noviherbaspirillum sp. CPCC 100848 genome assembly.</title>
        <authorList>
            <person name="Li X.Y."/>
            <person name="Fang X.M."/>
        </authorList>
    </citation>
    <scope>NUCLEOTIDE SEQUENCE [LARGE SCALE GENOMIC DNA]</scope>
    <source>
        <strain evidence="2 3">CPCC 100848</strain>
    </source>
</reference>
<evidence type="ECO:0000256" key="1">
    <source>
        <dbReference type="SAM" id="SignalP"/>
    </source>
</evidence>
<accession>A0ABU6J7A2</accession>
<evidence type="ECO:0000313" key="2">
    <source>
        <dbReference type="EMBL" id="MEC4719486.1"/>
    </source>
</evidence>